<accession>A0ABV6DF41</accession>
<dbReference type="RefSeq" id="WP_377468173.1">
    <property type="nucleotide sequence ID" value="NZ_JBHLWN010000014.1"/>
</dbReference>
<name>A0ABV6DF41_9BACL</name>
<dbReference type="EMBL" id="JBHLWN010000014">
    <property type="protein sequence ID" value="MFC0211246.1"/>
    <property type="molecule type" value="Genomic_DNA"/>
</dbReference>
<proteinExistence type="predicted"/>
<keyword evidence="2" id="KW-1185">Reference proteome</keyword>
<gene>
    <name evidence="1" type="ORF">ACFFK0_02075</name>
</gene>
<sequence>MHLDQLPLSKQVELVFRTMKEELSYLPSGTVFIQIRNNVVGKFGIRHNPLELEGDTIRPNGSGLTETQIQSFRNMAVEALKYKKWTHGEICYDFAVREGKLGASISFESNYNFSSLPEKFG</sequence>
<dbReference type="Proteomes" id="UP001589776">
    <property type="component" value="Unassembled WGS sequence"/>
</dbReference>
<organism evidence="1 2">
    <name type="scientific">Paenibacillus chartarius</name>
    <dbReference type="NCBI Taxonomy" id="747481"/>
    <lineage>
        <taxon>Bacteria</taxon>
        <taxon>Bacillati</taxon>
        <taxon>Bacillota</taxon>
        <taxon>Bacilli</taxon>
        <taxon>Bacillales</taxon>
        <taxon>Paenibacillaceae</taxon>
        <taxon>Paenibacillus</taxon>
    </lineage>
</organism>
<protein>
    <submittedName>
        <fullName evidence="1">O-methyltransferase</fullName>
    </submittedName>
</protein>
<comment type="caution">
    <text evidence="1">The sequence shown here is derived from an EMBL/GenBank/DDBJ whole genome shotgun (WGS) entry which is preliminary data.</text>
</comment>
<evidence type="ECO:0000313" key="1">
    <source>
        <dbReference type="EMBL" id="MFC0211246.1"/>
    </source>
</evidence>
<reference evidence="1 2" key="1">
    <citation type="submission" date="2024-09" db="EMBL/GenBank/DDBJ databases">
        <authorList>
            <person name="Sun Q."/>
            <person name="Mori K."/>
        </authorList>
    </citation>
    <scope>NUCLEOTIDE SEQUENCE [LARGE SCALE GENOMIC DNA]</scope>
    <source>
        <strain evidence="1 2">CCM 7759</strain>
    </source>
</reference>
<evidence type="ECO:0000313" key="2">
    <source>
        <dbReference type="Proteomes" id="UP001589776"/>
    </source>
</evidence>